<dbReference type="GO" id="GO:0016740">
    <property type="term" value="F:transferase activity"/>
    <property type="evidence" value="ECO:0007669"/>
    <property type="project" value="UniProtKB-KW"/>
</dbReference>
<dbReference type="OrthoDB" id="9783791at2"/>
<dbReference type="PANTHER" id="PTHR43179:SF7">
    <property type="entry name" value="RHAMNOSYLTRANSFERASE WBBL"/>
    <property type="match status" value="1"/>
</dbReference>
<dbReference type="AlphaFoldDB" id="A0A370HJW3"/>
<dbReference type="Proteomes" id="UP000254925">
    <property type="component" value="Unassembled WGS sequence"/>
</dbReference>
<evidence type="ECO:0000313" key="1">
    <source>
        <dbReference type="EMBL" id="RDI58818.1"/>
    </source>
</evidence>
<sequence length="744" mass="81507">MSDLADPIRTRKHTDRVEISSLGRDVLLVAWDVSQAARFSSPQFATDNRTIAPLASLRLTRTDGGARLVWALKRPNDGDLEAVLSAGPLYPPADILVEAHEIITAVDAETLLAGITRSGRIALVSALFNVWSVMFRLRRSRTFIRILHEVLAQISTDPSPAIVSAQATGELVLLQTSLSEGFGKIDAVYALGDQGPVRVACAPYRINSPQDARDLIHILAERTAIPSEDGLIVLVGPRGLSVRKVRRPDRAPPPIDRWLREHAKNAPGLREHLLVEIARHSTAGRALAIEVQLRAPLRAQRAASHATAPSAEIVSAISTPAGTLVTGWYRDPVHLFAGIDALGPADRIQDLSADLRCFPVDVAGPIKGSKVPATGFAVLAAMPSGPAPLLQPRFRLRLRSGATHALVPPLQPADPVEARAAALRAIPAQHVDDSLLTNVLAPVIADLHEQARTRVGRPSVKEIGSPIARPRVSVIVPLYKALDFLRFQIAAFAMDSWFRSNAEVIYVLDSPEQARDVEHLLRGLHLVYDLPTTLIIMERNGGYACANNVGATYARGDVLALVNSDVIPIEPGWLEILVGRLNGRRRIGAVGPKLLFEDGSIQHAGMYFSKDHHGRWLNQHYHKGMPRDYERASEERLVPAVTGACLVTPRAVFEAVGGFTEDYVVGDYEDSDLCLKITMTDRKIAYAPDVELYHLERKSMSLNAEYMRGIAWQYNCALHTERWGDLMTSIMQSGRQRKTRNAVI</sequence>
<gene>
    <name evidence="1" type="ORF">DES45_105343</name>
</gene>
<keyword evidence="2" id="KW-1185">Reference proteome</keyword>
<organism evidence="1 2">
    <name type="scientific">Microvirga subterranea</name>
    <dbReference type="NCBI Taxonomy" id="186651"/>
    <lineage>
        <taxon>Bacteria</taxon>
        <taxon>Pseudomonadati</taxon>
        <taxon>Pseudomonadota</taxon>
        <taxon>Alphaproteobacteria</taxon>
        <taxon>Hyphomicrobiales</taxon>
        <taxon>Methylobacteriaceae</taxon>
        <taxon>Microvirga</taxon>
    </lineage>
</organism>
<dbReference type="Gene3D" id="3.90.550.10">
    <property type="entry name" value="Spore Coat Polysaccharide Biosynthesis Protein SpsA, Chain A"/>
    <property type="match status" value="1"/>
</dbReference>
<proteinExistence type="predicted"/>
<dbReference type="Pfam" id="PF13641">
    <property type="entry name" value="Glyco_tranf_2_3"/>
    <property type="match status" value="1"/>
</dbReference>
<dbReference type="RefSeq" id="WP_114770805.1">
    <property type="nucleotide sequence ID" value="NZ_QQBB01000005.1"/>
</dbReference>
<accession>A0A370HJW3</accession>
<keyword evidence="1" id="KW-0808">Transferase</keyword>
<comment type="caution">
    <text evidence="1">The sequence shown here is derived from an EMBL/GenBank/DDBJ whole genome shotgun (WGS) entry which is preliminary data.</text>
</comment>
<dbReference type="PANTHER" id="PTHR43179">
    <property type="entry name" value="RHAMNOSYLTRANSFERASE WBBL"/>
    <property type="match status" value="1"/>
</dbReference>
<protein>
    <submittedName>
        <fullName evidence="1">GT2 family glycosyltransferase</fullName>
    </submittedName>
</protein>
<dbReference type="InterPro" id="IPR029044">
    <property type="entry name" value="Nucleotide-diphossugar_trans"/>
</dbReference>
<evidence type="ECO:0000313" key="2">
    <source>
        <dbReference type="Proteomes" id="UP000254925"/>
    </source>
</evidence>
<dbReference type="EMBL" id="QQBB01000005">
    <property type="protein sequence ID" value="RDI58818.1"/>
    <property type="molecule type" value="Genomic_DNA"/>
</dbReference>
<reference evidence="1 2" key="1">
    <citation type="submission" date="2018-07" db="EMBL/GenBank/DDBJ databases">
        <title>Genomic Encyclopedia of Type Strains, Phase IV (KMG-IV): sequencing the most valuable type-strain genomes for metagenomic binning, comparative biology and taxonomic classification.</title>
        <authorList>
            <person name="Goeker M."/>
        </authorList>
    </citation>
    <scope>NUCLEOTIDE SEQUENCE [LARGE SCALE GENOMIC DNA]</scope>
    <source>
        <strain evidence="1 2">DSM 14364</strain>
    </source>
</reference>
<name>A0A370HJW3_9HYPH</name>
<dbReference type="SUPFAM" id="SSF53448">
    <property type="entry name" value="Nucleotide-diphospho-sugar transferases"/>
    <property type="match status" value="1"/>
</dbReference>